<name>A0A318KBH8_9NOCA</name>
<protein>
    <submittedName>
        <fullName evidence="2">4-hydroxyphenylacetate 3-monooxygenase</fullName>
    </submittedName>
</protein>
<evidence type="ECO:0000313" key="3">
    <source>
        <dbReference type="Proteomes" id="UP000247569"/>
    </source>
</evidence>
<gene>
    <name evidence="2" type="ORF">DFR70_101659</name>
</gene>
<evidence type="ECO:0000259" key="1">
    <source>
        <dbReference type="Pfam" id="PF11794"/>
    </source>
</evidence>
<organism evidence="2 3">
    <name type="scientific">Nocardia tenerifensis</name>
    <dbReference type="NCBI Taxonomy" id="228006"/>
    <lineage>
        <taxon>Bacteria</taxon>
        <taxon>Bacillati</taxon>
        <taxon>Actinomycetota</taxon>
        <taxon>Actinomycetes</taxon>
        <taxon>Mycobacteriales</taxon>
        <taxon>Nocardiaceae</taxon>
        <taxon>Nocardia</taxon>
    </lineage>
</organism>
<dbReference type="EMBL" id="QJKF01000001">
    <property type="protein sequence ID" value="PXX71237.1"/>
    <property type="molecule type" value="Genomic_DNA"/>
</dbReference>
<evidence type="ECO:0000313" key="2">
    <source>
        <dbReference type="EMBL" id="PXX71237.1"/>
    </source>
</evidence>
<dbReference type="SUPFAM" id="SSF56645">
    <property type="entry name" value="Acyl-CoA dehydrogenase NM domain-like"/>
    <property type="match status" value="1"/>
</dbReference>
<dbReference type="GO" id="GO:0016627">
    <property type="term" value="F:oxidoreductase activity, acting on the CH-CH group of donors"/>
    <property type="evidence" value="ECO:0007669"/>
    <property type="project" value="InterPro"/>
</dbReference>
<comment type="caution">
    <text evidence="2">The sequence shown here is derived from an EMBL/GenBank/DDBJ whole genome shotgun (WGS) entry which is preliminary data.</text>
</comment>
<dbReference type="GO" id="GO:0004497">
    <property type="term" value="F:monooxygenase activity"/>
    <property type="evidence" value="ECO:0007669"/>
    <property type="project" value="UniProtKB-KW"/>
</dbReference>
<keyword evidence="2" id="KW-0503">Monooxygenase</keyword>
<dbReference type="AlphaFoldDB" id="A0A318KBH8"/>
<keyword evidence="2" id="KW-0560">Oxidoreductase</keyword>
<dbReference type="Gene3D" id="1.10.3140.10">
    <property type="entry name" value="4-hydroxybutyryl-coa dehydratase, domain 1"/>
    <property type="match status" value="1"/>
</dbReference>
<dbReference type="PANTHER" id="PTHR36117">
    <property type="entry name" value="4-HYDROXYPHENYLACETATE 3-MONOOXYGENASE-RELATED"/>
    <property type="match status" value="1"/>
</dbReference>
<dbReference type="InterPro" id="IPR009100">
    <property type="entry name" value="AcylCoA_DH/oxidase_NM_dom_sf"/>
</dbReference>
<dbReference type="Proteomes" id="UP000247569">
    <property type="component" value="Unassembled WGS sequence"/>
</dbReference>
<keyword evidence="3" id="KW-1185">Reference proteome</keyword>
<accession>A0A318KBH8</accession>
<proteinExistence type="predicted"/>
<dbReference type="RefSeq" id="WP_040742624.1">
    <property type="nucleotide sequence ID" value="NZ_QJKF01000001.1"/>
</dbReference>
<dbReference type="InterPro" id="IPR024674">
    <property type="entry name" value="HpaB/PvcC/4-BUDH_N"/>
</dbReference>
<dbReference type="OrthoDB" id="9785230at2"/>
<dbReference type="Pfam" id="PF11794">
    <property type="entry name" value="HpaB_N"/>
    <property type="match status" value="1"/>
</dbReference>
<dbReference type="InterPro" id="IPR046373">
    <property type="entry name" value="Acyl-CoA_Oxase/DH_mid-dom_sf"/>
</dbReference>
<dbReference type="PANTHER" id="PTHR36117:SF3">
    <property type="entry name" value="4-HYDROXYPHENYLACETATE 3-MONOOXYGENASE-RELATED"/>
    <property type="match status" value="1"/>
</dbReference>
<feature type="domain" description="HpaB/PvcC/4-BUDH N-terminal" evidence="1">
    <location>
        <begin position="45"/>
        <end position="233"/>
    </location>
</feature>
<reference evidence="2 3" key="1">
    <citation type="submission" date="2018-05" db="EMBL/GenBank/DDBJ databases">
        <title>Genomic Encyclopedia of Type Strains, Phase IV (KMG-IV): sequencing the most valuable type-strain genomes for metagenomic binning, comparative biology and taxonomic classification.</title>
        <authorList>
            <person name="Goeker M."/>
        </authorList>
    </citation>
    <scope>NUCLEOTIDE SEQUENCE [LARGE SCALE GENOMIC DNA]</scope>
    <source>
        <strain evidence="2 3">DSM 44704</strain>
    </source>
</reference>
<sequence length="408" mass="44627">METQQISSSAGNTVVTFAERASTPFAKTLDGLRTNPDLKLFWDCIWTPPTTAEKFLEYAGQLRRFAAHSGGLLGRSPDFLAGIVSAWAANADHFGDGAEPIREFHRECRADNRILTHAISDISERGRISEDHLLKVVARDADGIYLSGFKQLATLALYSDVLLIYPYRMLSAAEDCTALCVAIEPDSDGVTVHSRAGFRGAHEIPDHSIDALDEQDAIIELDHAFVPNSRVFIDGSIEQCNTLRARTGMTHPAWVQALARMAAKAEMYHALAQRVLDGGPTSVKEPAVVLAKLRRFAASTERDFQAALESATFDERYGFWAADRTLLLQGIGNFTERIEGATTLLSQIAGLDLICPKPGRTTEHGLIPAAPQLSDWTLFTNLSSGAYGYRQNKYELAFVGDPDRLAAG</sequence>
<dbReference type="InterPro" id="IPR004925">
    <property type="entry name" value="HpaB/PvcC/4-BUDH"/>
</dbReference>
<dbReference type="Gene3D" id="2.40.110.10">
    <property type="entry name" value="Butyryl-CoA Dehydrogenase, subunit A, domain 2"/>
    <property type="match status" value="1"/>
</dbReference>